<comment type="caution">
    <text evidence="2">The sequence shown here is derived from an EMBL/GenBank/DDBJ whole genome shotgun (WGS) entry which is preliminary data.</text>
</comment>
<accession>A0A401LR48</accession>
<keyword evidence="3" id="KW-1185">Reference proteome</keyword>
<evidence type="ECO:0000313" key="3">
    <source>
        <dbReference type="Proteomes" id="UP000288079"/>
    </source>
</evidence>
<evidence type="ECO:0000259" key="1">
    <source>
        <dbReference type="Pfam" id="PF07693"/>
    </source>
</evidence>
<dbReference type="InterPro" id="IPR027417">
    <property type="entry name" value="P-loop_NTPase"/>
</dbReference>
<dbReference type="OrthoDB" id="88903at2"/>
<name>A0A401LR48_9BACE</name>
<dbReference type="AlphaFoldDB" id="A0A401LR48"/>
<dbReference type="Pfam" id="PF07693">
    <property type="entry name" value="KAP_NTPase"/>
    <property type="match status" value="1"/>
</dbReference>
<dbReference type="EMBL" id="BHWB01000002">
    <property type="protein sequence ID" value="GCB33959.1"/>
    <property type="molecule type" value="Genomic_DNA"/>
</dbReference>
<dbReference type="PANTHER" id="PTHR22674">
    <property type="entry name" value="NTPASE, KAP FAMILY P-LOOP DOMAIN-CONTAINING 1"/>
    <property type="match status" value="1"/>
</dbReference>
<gene>
    <name evidence="2" type="ORF">KGMB02408_09040</name>
</gene>
<dbReference type="Gene3D" id="3.40.50.300">
    <property type="entry name" value="P-loop containing nucleotide triphosphate hydrolases"/>
    <property type="match status" value="1"/>
</dbReference>
<sequence length="593" mass="68383">MWQDNISKNDMLGFDLHARIIIALLQEQKMLPLTLGVFGDWGSGKSSILEKIYEELKTKSFQDKGIFTIQFNGWTFEGYDDAKAALMEAIVKKIEDEFKTIEEVKSVAKRLYKSINWMRVAKVTVPMATAYFTGGASIIPQIISNLKEFKDAPQKIIDLLCSDKAEDKIKGFIKENPDTPSQESQSIREFRKDMTELLAKSNIKELVVIIDDLDRCLPERIIDNLEAIKLFLNVDNTAFIIGADPRIVESAITHRYKDKFPLNPSMSDGEDAMDKKIVRDYLEKLIQIPYNLPKLSDTEVNTYITLLFCENAFSHEEFESVYLDFLNFKEKKRYSAYDIKIIKSRLGEEIIKKLDDDCLLICQLSGLIATCLKGNPRQIKRFLNMYMLRKKIKDAAQMKDINETVLAKLMILEYKSPSLFGEIYQDLNPKTGKSSKIKKYEKAETKDLPQNWKDESTIQWLQSSPKLAEFNLLDYFWLSRDKLSSLSSLYMTDPEIRSLFIELSAPELPEPVIKKIVDEKLRILDKEKQLSFYTLLSNKIIEDPSKRGLYHLFEYTIDLETCKSSYQTTISTCGSKVPPAAKKAYERLLNPKK</sequence>
<evidence type="ECO:0000313" key="2">
    <source>
        <dbReference type="EMBL" id="GCB33959.1"/>
    </source>
</evidence>
<proteinExistence type="predicted"/>
<dbReference type="SUPFAM" id="SSF52540">
    <property type="entry name" value="P-loop containing nucleoside triphosphate hydrolases"/>
    <property type="match status" value="1"/>
</dbReference>
<protein>
    <submittedName>
        <fullName evidence="2">ATPase</fullName>
    </submittedName>
</protein>
<organism evidence="2 3">
    <name type="scientific">Bacteroides faecalis</name>
    <dbReference type="NCBI Taxonomy" id="2447885"/>
    <lineage>
        <taxon>Bacteria</taxon>
        <taxon>Pseudomonadati</taxon>
        <taxon>Bacteroidota</taxon>
        <taxon>Bacteroidia</taxon>
        <taxon>Bacteroidales</taxon>
        <taxon>Bacteroidaceae</taxon>
        <taxon>Bacteroides</taxon>
    </lineage>
</organism>
<dbReference type="InterPro" id="IPR052754">
    <property type="entry name" value="NTPase_KAP_P-loop"/>
</dbReference>
<dbReference type="Proteomes" id="UP000288079">
    <property type="component" value="Unassembled WGS sequence"/>
</dbReference>
<dbReference type="RefSeq" id="WP_125040225.1">
    <property type="nucleotide sequence ID" value="NZ_BHWB01000002.1"/>
</dbReference>
<dbReference type="PANTHER" id="PTHR22674:SF6">
    <property type="entry name" value="NTPASE KAP FAMILY P-LOOP DOMAIN-CONTAINING PROTEIN 1"/>
    <property type="match status" value="1"/>
</dbReference>
<feature type="domain" description="KAP NTPase" evidence="1">
    <location>
        <begin position="21"/>
        <end position="387"/>
    </location>
</feature>
<reference evidence="2 3" key="1">
    <citation type="submission" date="2018-10" db="EMBL/GenBank/DDBJ databases">
        <title>Draft Genome Sequence of Bacteroides sp. KCTC 15687.</title>
        <authorList>
            <person name="Yu S.Y."/>
            <person name="Kim J.S."/>
            <person name="Oh B.S."/>
            <person name="Park S.H."/>
            <person name="Kang S.W."/>
            <person name="Park J.E."/>
            <person name="Choi S.H."/>
            <person name="Han K.I."/>
            <person name="Lee K.C."/>
            <person name="Eom M.K."/>
            <person name="Suh M.K."/>
            <person name="Lee D.H."/>
            <person name="Yoon H."/>
            <person name="Kim B."/>
            <person name="Yang S.J."/>
            <person name="Lee J.S."/>
            <person name="Lee J.H."/>
        </authorList>
    </citation>
    <scope>NUCLEOTIDE SEQUENCE [LARGE SCALE GENOMIC DNA]</scope>
    <source>
        <strain evidence="2 3">KCTC 15687</strain>
    </source>
</reference>
<dbReference type="InterPro" id="IPR011646">
    <property type="entry name" value="KAP_P-loop"/>
</dbReference>